<dbReference type="AlphaFoldDB" id="A0AAF0ISW7"/>
<evidence type="ECO:0000313" key="2">
    <source>
        <dbReference type="EMBL" id="WFD03992.1"/>
    </source>
</evidence>
<protein>
    <submittedName>
        <fullName evidence="2">Uncharacterized protein</fullName>
    </submittedName>
</protein>
<reference evidence="2" key="1">
    <citation type="submission" date="2023-03" db="EMBL/GenBank/DDBJ databases">
        <title>Mating type loci evolution in Malassezia.</title>
        <authorList>
            <person name="Coelho M.A."/>
        </authorList>
    </citation>
    <scope>NUCLEOTIDE SEQUENCE</scope>
    <source>
        <strain evidence="2">CBS 7876</strain>
    </source>
</reference>
<gene>
    <name evidence="2" type="ORF">MOBT1_002689</name>
</gene>
<name>A0AAF0ISW7_9BASI</name>
<evidence type="ECO:0000313" key="3">
    <source>
        <dbReference type="Proteomes" id="UP001214603"/>
    </source>
</evidence>
<dbReference type="Proteomes" id="UP001214603">
    <property type="component" value="Chromosome 6"/>
</dbReference>
<keyword evidence="3" id="KW-1185">Reference proteome</keyword>
<accession>A0AAF0ISW7</accession>
<dbReference type="EMBL" id="CP119939">
    <property type="protein sequence ID" value="WFD03992.1"/>
    <property type="molecule type" value="Genomic_DNA"/>
</dbReference>
<sequence length="105" mass="11950">MNYQENEMEQIMQKFGAEPEVPVPESEPAPDFVFAPMNEETEQANDAALTEERPSLDLFKAVFESDDEKEEPTAVPLKRKPDPTKPKKKSKDRRVGPLTFDPDDV</sequence>
<evidence type="ECO:0000256" key="1">
    <source>
        <dbReference type="SAM" id="MobiDB-lite"/>
    </source>
</evidence>
<proteinExistence type="predicted"/>
<organism evidence="2 3">
    <name type="scientific">Malassezia obtusa</name>
    <dbReference type="NCBI Taxonomy" id="76774"/>
    <lineage>
        <taxon>Eukaryota</taxon>
        <taxon>Fungi</taxon>
        <taxon>Dikarya</taxon>
        <taxon>Basidiomycota</taxon>
        <taxon>Ustilaginomycotina</taxon>
        <taxon>Malasseziomycetes</taxon>
        <taxon>Malasseziales</taxon>
        <taxon>Malasseziaceae</taxon>
        <taxon>Malassezia</taxon>
    </lineage>
</organism>
<feature type="region of interest" description="Disordered" evidence="1">
    <location>
        <begin position="62"/>
        <end position="105"/>
    </location>
</feature>